<gene>
    <name evidence="2" type="ORF">BBK82_43810</name>
</gene>
<keyword evidence="3" id="KW-1185">Reference proteome</keyword>
<protein>
    <submittedName>
        <fullName evidence="2">Uncharacterized protein</fullName>
    </submittedName>
</protein>
<dbReference type="Proteomes" id="UP000093053">
    <property type="component" value="Chromosome"/>
</dbReference>
<evidence type="ECO:0000256" key="1">
    <source>
        <dbReference type="SAM" id="Phobius"/>
    </source>
</evidence>
<dbReference type="AlphaFoldDB" id="A0A1B2HVV8"/>
<dbReference type="STRING" id="1586287.BBK82_43810"/>
<keyword evidence="1" id="KW-0812">Transmembrane</keyword>
<evidence type="ECO:0000313" key="3">
    <source>
        <dbReference type="Proteomes" id="UP000093053"/>
    </source>
</evidence>
<keyword evidence="1" id="KW-0472">Membrane</keyword>
<dbReference type="RefSeq" id="WP_065920172.1">
    <property type="nucleotide sequence ID" value="NZ_CP016793.1"/>
</dbReference>
<organism evidence="2 3">
    <name type="scientific">Lentzea guizhouensis</name>
    <dbReference type="NCBI Taxonomy" id="1586287"/>
    <lineage>
        <taxon>Bacteria</taxon>
        <taxon>Bacillati</taxon>
        <taxon>Actinomycetota</taxon>
        <taxon>Actinomycetes</taxon>
        <taxon>Pseudonocardiales</taxon>
        <taxon>Pseudonocardiaceae</taxon>
        <taxon>Lentzea</taxon>
    </lineage>
</organism>
<feature type="transmembrane region" description="Helical" evidence="1">
    <location>
        <begin position="12"/>
        <end position="30"/>
    </location>
</feature>
<name>A0A1B2HVV8_9PSEU</name>
<sequence>MARRDRLRFVRYVSIALGVVLIATVGFVVLDRYSARPAADCRSDVTDVRGVIGSEKEAFFADQRVRDRLACAGLKVTVDSRGSREMVLALKGNGYGFAFPGSTPAAQKIMDELKVTDSFTPFSSPMAVATFKPIVEVLTRAGVIQRSGDRDVVDVAALVELARKSTAWDQLPGNTEYPQRKTVLLRTTDPQDSNSAIMFLSIVSHVANGGSVVTTPEQVGKLLPDLCRLIFDQGDKPETSQVLFNYYLVDGVGRIPLALVYEAQFVAEAPGQKPGLSDEMVLMFPKPTVYSRHTLIPISDAGRRVGQALREDQELAKLAAEHGFRPERPVDSPVSKRKPPVEVVESPSYEVLETMLASLTPTTENAQRCAK</sequence>
<accession>A0A1B2HVV8</accession>
<dbReference type="EMBL" id="CP016793">
    <property type="protein sequence ID" value="ANZ41837.1"/>
    <property type="molecule type" value="Genomic_DNA"/>
</dbReference>
<proteinExistence type="predicted"/>
<dbReference type="KEGG" id="led:BBK82_43810"/>
<dbReference type="OrthoDB" id="5418945at2"/>
<reference evidence="2 3" key="1">
    <citation type="submission" date="2016-07" db="EMBL/GenBank/DDBJ databases">
        <title>Complete genome sequence of the Lentzea guizhouensis DHS C013.</title>
        <authorList>
            <person name="Cao C."/>
        </authorList>
    </citation>
    <scope>NUCLEOTIDE SEQUENCE [LARGE SCALE GENOMIC DNA]</scope>
    <source>
        <strain evidence="2 3">DHS C013</strain>
    </source>
</reference>
<evidence type="ECO:0000313" key="2">
    <source>
        <dbReference type="EMBL" id="ANZ41837.1"/>
    </source>
</evidence>
<keyword evidence="1" id="KW-1133">Transmembrane helix</keyword>